<organism evidence="3 4">
    <name type="scientific">Paraoerskovia marina</name>
    <dbReference type="NCBI Taxonomy" id="545619"/>
    <lineage>
        <taxon>Bacteria</taxon>
        <taxon>Bacillati</taxon>
        <taxon>Actinomycetota</taxon>
        <taxon>Actinomycetes</taxon>
        <taxon>Micrococcales</taxon>
        <taxon>Cellulomonadaceae</taxon>
        <taxon>Paraoerskovia</taxon>
    </lineage>
</organism>
<dbReference type="SUPFAM" id="SSF51338">
    <property type="entry name" value="Composite domain of metallo-dependent hydrolases"/>
    <property type="match status" value="1"/>
</dbReference>
<dbReference type="Proteomes" id="UP000185663">
    <property type="component" value="Chromosome I"/>
</dbReference>
<keyword evidence="4" id="KW-1185">Reference proteome</keyword>
<name>A0A1H1QNP5_9CELL</name>
<dbReference type="Gene3D" id="3.20.20.140">
    <property type="entry name" value="Metal-dependent hydrolases"/>
    <property type="match status" value="2"/>
</dbReference>
<dbReference type="AlphaFoldDB" id="A0A1H1QNP5"/>
<accession>A0A1H1QNP5</accession>
<dbReference type="STRING" id="545619.SAMN04489860_1135"/>
<dbReference type="InterPro" id="IPR011059">
    <property type="entry name" value="Metal-dep_hydrolase_composite"/>
</dbReference>
<proteinExistence type="predicted"/>
<dbReference type="eggNOG" id="COG3653">
    <property type="taxonomic scope" value="Bacteria"/>
</dbReference>
<dbReference type="GO" id="GO:0016810">
    <property type="term" value="F:hydrolase activity, acting on carbon-nitrogen (but not peptide) bonds"/>
    <property type="evidence" value="ECO:0007669"/>
    <property type="project" value="InterPro"/>
</dbReference>
<sequence>MSAPSSTLLVRGAVLPHETSPTGLSAPADLSIVDGTVTQVAPSGAMRVPAGVRVLDAAGRVAMPGFVDAHVHGEAAVLDEDVQHVMLRQGVTSIVVGQDGVSFAPTADPSHPDGDGRPDAGRWASGYFAAINGDHPTFSGGGIAELLATYDGTTPINVATLVPHGTVRYAVTGNADRPASADELARIVALTEQAFDDGACGVSTGLEYVPAAYADEAELVAVARVAAARGLPHVSHMRGYEDRAGTAFAELMRIASASGVGTHVSHYHGPAAELASYVDDALARGLDVTFDSYPYLRGCSILSMVALPTWLPVADRERAVRMLGDPAVLDRLHREHFPGLADLWERVTMANVPGPLRWSEGLSLPAVAAELGLSPAQAAVELLVSSGLRAGCVFAQPATNSAESVRALLRHPAHVGGSDAIYGGGMPHPRGWGTFARFLAEHVRVRGDWTWSEARHHLSTRPAARFGLAGRGRLVPGSVADLALVNPDEVQDVATYDAPRRPAVGVEDVLVGGVRVLRDGHLTGELPGRALRPEGRRAPEREGTSP</sequence>
<feature type="region of interest" description="Disordered" evidence="1">
    <location>
        <begin position="524"/>
        <end position="546"/>
    </location>
</feature>
<reference evidence="3 4" key="1">
    <citation type="submission" date="2016-10" db="EMBL/GenBank/DDBJ databases">
        <authorList>
            <person name="de Groot N.N."/>
        </authorList>
    </citation>
    <scope>NUCLEOTIDE SEQUENCE [LARGE SCALE GENOMIC DNA]</scope>
    <source>
        <strain evidence="3 4">DSM 22126</strain>
    </source>
</reference>
<protein>
    <submittedName>
        <fullName evidence="3">N-acyl-D-amino-acid deacylase</fullName>
    </submittedName>
</protein>
<dbReference type="EMBL" id="LT629776">
    <property type="protein sequence ID" value="SDS25101.1"/>
    <property type="molecule type" value="Genomic_DNA"/>
</dbReference>
<dbReference type="OrthoDB" id="9763537at2"/>
<dbReference type="PANTHER" id="PTHR11647">
    <property type="entry name" value="HYDRANTOINASE/DIHYDROPYRIMIDINASE FAMILY MEMBER"/>
    <property type="match status" value="1"/>
</dbReference>
<evidence type="ECO:0000313" key="3">
    <source>
        <dbReference type="EMBL" id="SDS25101.1"/>
    </source>
</evidence>
<gene>
    <name evidence="3" type="ORF">SAMN04489860_1135</name>
</gene>
<dbReference type="InterPro" id="IPR050378">
    <property type="entry name" value="Metallo-dep_Hydrolases_sf"/>
</dbReference>
<dbReference type="InterPro" id="IPR032466">
    <property type="entry name" value="Metal_Hydrolase"/>
</dbReference>
<dbReference type="SUPFAM" id="SSF51556">
    <property type="entry name" value="Metallo-dependent hydrolases"/>
    <property type="match status" value="1"/>
</dbReference>
<evidence type="ECO:0000259" key="2">
    <source>
        <dbReference type="Pfam" id="PF07969"/>
    </source>
</evidence>
<evidence type="ECO:0000313" key="4">
    <source>
        <dbReference type="Proteomes" id="UP000185663"/>
    </source>
</evidence>
<feature type="domain" description="Amidohydrolase 3" evidence="2">
    <location>
        <begin position="53"/>
        <end position="516"/>
    </location>
</feature>
<evidence type="ECO:0000256" key="1">
    <source>
        <dbReference type="SAM" id="MobiDB-lite"/>
    </source>
</evidence>
<dbReference type="PANTHER" id="PTHR11647:SF1">
    <property type="entry name" value="COLLAPSIN RESPONSE MEDIATOR PROTEIN"/>
    <property type="match status" value="1"/>
</dbReference>
<feature type="compositionally biased region" description="Basic and acidic residues" evidence="1">
    <location>
        <begin position="531"/>
        <end position="546"/>
    </location>
</feature>
<dbReference type="Pfam" id="PF07969">
    <property type="entry name" value="Amidohydro_3"/>
    <property type="match status" value="1"/>
</dbReference>
<dbReference type="InterPro" id="IPR013108">
    <property type="entry name" value="Amidohydro_3"/>
</dbReference>
<dbReference type="RefSeq" id="WP_083371895.1">
    <property type="nucleotide sequence ID" value="NZ_LT629776.1"/>
</dbReference>